<name>A0ABV5LW27_9ACTN</name>
<evidence type="ECO:0000256" key="2">
    <source>
        <dbReference type="ARBA" id="ARBA00022679"/>
    </source>
</evidence>
<dbReference type="PANTHER" id="PTHR21599:SF0">
    <property type="entry name" value="GLYCERATE KINASE"/>
    <property type="match status" value="1"/>
</dbReference>
<dbReference type="RefSeq" id="WP_380137141.1">
    <property type="nucleotide sequence ID" value="NZ_JBHLUI010000008.1"/>
</dbReference>
<keyword evidence="3 4" id="KW-0418">Kinase</keyword>
<evidence type="ECO:0000256" key="3">
    <source>
        <dbReference type="ARBA" id="ARBA00022777"/>
    </source>
</evidence>
<proteinExistence type="inferred from homology"/>
<evidence type="ECO:0000256" key="1">
    <source>
        <dbReference type="ARBA" id="ARBA00006284"/>
    </source>
</evidence>
<dbReference type="InterPro" id="IPR018197">
    <property type="entry name" value="Glycerate_kinase_RE-like"/>
</dbReference>
<comment type="similarity">
    <text evidence="1 4">Belongs to the glycerate kinase type-1 family.</text>
</comment>
<evidence type="ECO:0000313" key="6">
    <source>
        <dbReference type="Proteomes" id="UP001589748"/>
    </source>
</evidence>
<dbReference type="SUPFAM" id="SSF110738">
    <property type="entry name" value="Glycerate kinase I"/>
    <property type="match status" value="1"/>
</dbReference>
<dbReference type="GO" id="GO:0016301">
    <property type="term" value="F:kinase activity"/>
    <property type="evidence" value="ECO:0007669"/>
    <property type="project" value="UniProtKB-KW"/>
</dbReference>
<evidence type="ECO:0000256" key="4">
    <source>
        <dbReference type="PIRNR" id="PIRNR006078"/>
    </source>
</evidence>
<dbReference type="PANTHER" id="PTHR21599">
    <property type="entry name" value="GLYCERATE KINASE"/>
    <property type="match status" value="1"/>
</dbReference>
<dbReference type="InterPro" id="IPR004381">
    <property type="entry name" value="Glycerate_kinase"/>
</dbReference>
<dbReference type="Proteomes" id="UP001589748">
    <property type="component" value="Unassembled WGS sequence"/>
</dbReference>
<dbReference type="Gene3D" id="3.90.1510.10">
    <property type="entry name" value="Glycerate kinase, domain 2"/>
    <property type="match status" value="1"/>
</dbReference>
<protein>
    <submittedName>
        <fullName evidence="5">Glycerate kinase</fullName>
    </submittedName>
</protein>
<reference evidence="5 6" key="1">
    <citation type="submission" date="2024-09" db="EMBL/GenBank/DDBJ databases">
        <authorList>
            <person name="Sun Q."/>
            <person name="Mori K."/>
        </authorList>
    </citation>
    <scope>NUCLEOTIDE SEQUENCE [LARGE SCALE GENOMIC DNA]</scope>
    <source>
        <strain evidence="5 6">TISTR 1856</strain>
    </source>
</reference>
<evidence type="ECO:0000313" key="5">
    <source>
        <dbReference type="EMBL" id="MFB9378290.1"/>
    </source>
</evidence>
<dbReference type="InterPro" id="IPR036129">
    <property type="entry name" value="Glycerate_kinase_sf"/>
</dbReference>
<sequence>MLRLPADRVPHVVLAPDKFKGSLSAAEVAATVADAFAQAAAEVGREVRTTEVPVADGGEGTVEAALAAGWRPLTRVVSGPTGRVHEAVLARRGEDALVEMAQADGLDRLPDGLAPLTAGTRGTGELVRSALDDGARRVVLAVGGSASTDGGAGMLQALGARLLDAAGRELPGGGGALLDLARVDLDGLDPRLAGVGWTLAADVDNPLLGPRGAAAVFGPQKGADPRDVERLDAGLARLADALAAAGVPEARDLPGAGAAGGLGLPALGLFGARRRPGIDVVLELAGFAGRAADADLVVTGEGSFDEQSLGGKTPVGVARAAAAAGAPVVVLSGRRALTEDRWRAAGFAAAIALTDLGEPAETCVAQARPLLHRVALDLARDLLRP</sequence>
<dbReference type="EMBL" id="JBHMDM010000007">
    <property type="protein sequence ID" value="MFB9378290.1"/>
    <property type="molecule type" value="Genomic_DNA"/>
</dbReference>
<dbReference type="InterPro" id="IPR018193">
    <property type="entry name" value="Glyc_kinase_flavodox-like_fold"/>
</dbReference>
<dbReference type="Pfam" id="PF02595">
    <property type="entry name" value="Gly_kinase"/>
    <property type="match status" value="1"/>
</dbReference>
<dbReference type="Gene3D" id="3.40.50.10350">
    <property type="entry name" value="Glycerate kinase, domain 1"/>
    <property type="match status" value="1"/>
</dbReference>
<organism evidence="5 6">
    <name type="scientific">Kineococcus gynurae</name>
    <dbReference type="NCBI Taxonomy" id="452979"/>
    <lineage>
        <taxon>Bacteria</taxon>
        <taxon>Bacillati</taxon>
        <taxon>Actinomycetota</taxon>
        <taxon>Actinomycetes</taxon>
        <taxon>Kineosporiales</taxon>
        <taxon>Kineosporiaceae</taxon>
        <taxon>Kineococcus</taxon>
    </lineage>
</organism>
<comment type="caution">
    <text evidence="5">The sequence shown here is derived from an EMBL/GenBank/DDBJ whole genome shotgun (WGS) entry which is preliminary data.</text>
</comment>
<dbReference type="PIRSF" id="PIRSF006078">
    <property type="entry name" value="GlxK"/>
    <property type="match status" value="1"/>
</dbReference>
<keyword evidence="6" id="KW-1185">Reference proteome</keyword>
<gene>
    <name evidence="5" type="ORF">ACFFVI_15075</name>
</gene>
<dbReference type="NCBIfam" id="TIGR00045">
    <property type="entry name" value="glycerate kinase"/>
    <property type="match status" value="1"/>
</dbReference>
<accession>A0ABV5LW27</accession>
<keyword evidence="2 4" id="KW-0808">Transferase</keyword>